<evidence type="ECO:0000256" key="4">
    <source>
        <dbReference type="ARBA" id="ARBA00022525"/>
    </source>
</evidence>
<dbReference type="GO" id="GO:0008283">
    <property type="term" value="P:cell population proliferation"/>
    <property type="evidence" value="ECO:0007669"/>
    <property type="project" value="InterPro"/>
</dbReference>
<keyword evidence="6" id="KW-0732">Signal</keyword>
<dbReference type="InterPro" id="IPR009079">
    <property type="entry name" value="4_helix_cytokine-like_core"/>
</dbReference>
<dbReference type="Pfam" id="PF00758">
    <property type="entry name" value="EPO_TPO"/>
    <property type="match status" value="1"/>
</dbReference>
<evidence type="ECO:0000256" key="5">
    <source>
        <dbReference type="ARBA" id="ARBA00022702"/>
    </source>
</evidence>
<evidence type="ECO:0000256" key="2">
    <source>
        <dbReference type="ARBA" id="ARBA00005782"/>
    </source>
</evidence>
<keyword evidence="7" id="KW-0265">Erythrocyte maturation</keyword>
<evidence type="ECO:0000256" key="1">
    <source>
        <dbReference type="ARBA" id="ARBA00004613"/>
    </source>
</evidence>
<dbReference type="InterPro" id="IPR003013">
    <property type="entry name" value="Erythroptn"/>
</dbReference>
<comment type="subcellular location">
    <subcellularLocation>
        <location evidence="1">Secreted</location>
    </subcellularLocation>
</comment>
<dbReference type="GO" id="GO:0043249">
    <property type="term" value="P:erythrocyte maturation"/>
    <property type="evidence" value="ECO:0007669"/>
    <property type="project" value="UniProtKB-KW"/>
</dbReference>
<dbReference type="SUPFAM" id="SSF47266">
    <property type="entry name" value="4-helical cytokines"/>
    <property type="match status" value="1"/>
</dbReference>
<comment type="similarity">
    <text evidence="2">Belongs to the EPO/TPO family.</text>
</comment>
<dbReference type="EMBL" id="JW872804">
    <property type="protein sequence ID" value="AFP05322.1"/>
    <property type="molecule type" value="mRNA"/>
</dbReference>
<evidence type="ECO:0000313" key="9">
    <source>
        <dbReference type="EMBL" id="AFP05322.1"/>
    </source>
</evidence>
<proteinExistence type="evidence at transcript level"/>
<sequence>MSGASGQEKDRAKLGMDSRLLLLVAFLVQTKLARMLPSRPLCDSRVLDRYIREAKGLQNSVCYGLCQFPDAILLPSTGLNLRAWRSKSRSIKAAEIKEGLIMLSNAIQTAKLLTMNNSTVALLDKIYRNIRTFIHILQLLNVPDTSHQLYERARPITGRSVRDLFRTYTRLLQGKVYMFYRELAEENCTQRKR</sequence>
<accession>V9L2S9</accession>
<dbReference type="GO" id="GO:0005128">
    <property type="term" value="F:erythropoietin receptor binding"/>
    <property type="evidence" value="ECO:0007669"/>
    <property type="project" value="InterPro"/>
</dbReference>
<dbReference type="PRINTS" id="PR00272">
    <property type="entry name" value="ERYTHROPTN"/>
</dbReference>
<dbReference type="Gene3D" id="1.20.1250.10">
    <property type="match status" value="1"/>
</dbReference>
<dbReference type="GO" id="GO:0005179">
    <property type="term" value="F:hormone activity"/>
    <property type="evidence" value="ECO:0007669"/>
    <property type="project" value="UniProtKB-KW"/>
</dbReference>
<keyword evidence="4" id="KW-0964">Secreted</keyword>
<dbReference type="PANTHER" id="PTHR10560:SF0">
    <property type="entry name" value="THROMBOPOIETIN"/>
    <property type="match status" value="1"/>
</dbReference>
<protein>
    <recommendedName>
        <fullName evidence="3">Erythropoietin</fullName>
    </recommendedName>
</protein>
<evidence type="ECO:0000256" key="8">
    <source>
        <dbReference type="ARBA" id="ARBA00023157"/>
    </source>
</evidence>
<name>V9L2S9_CALMI</name>
<dbReference type="PANTHER" id="PTHR10560">
    <property type="entry name" value="THROMBOPOIETIN"/>
    <property type="match status" value="1"/>
</dbReference>
<evidence type="ECO:0000256" key="6">
    <source>
        <dbReference type="ARBA" id="ARBA00022729"/>
    </source>
</evidence>
<evidence type="ECO:0000256" key="3">
    <source>
        <dbReference type="ARBA" id="ARBA00015421"/>
    </source>
</evidence>
<dbReference type="GO" id="GO:0005576">
    <property type="term" value="C:extracellular region"/>
    <property type="evidence" value="ECO:0007669"/>
    <property type="project" value="UniProtKB-SubCell"/>
</dbReference>
<reference evidence="9" key="1">
    <citation type="journal article" date="2014" name="Nature">
        <title>Elephant shark genome provides unique insights into gnathostome evolution.</title>
        <authorList>
            <consortium name="International Elephant Shark Genome Sequencing Consortium"/>
            <person name="Venkatesh B."/>
            <person name="Lee A.P."/>
            <person name="Ravi V."/>
            <person name="Maurya A.K."/>
            <person name="Lian M.M."/>
            <person name="Swann J.B."/>
            <person name="Ohta Y."/>
            <person name="Flajnik M.F."/>
            <person name="Sutoh Y."/>
            <person name="Kasahara M."/>
            <person name="Hoon S."/>
            <person name="Gangu V."/>
            <person name="Roy S.W."/>
            <person name="Irimia M."/>
            <person name="Korzh V."/>
            <person name="Kondrychyn I."/>
            <person name="Lim Z.W."/>
            <person name="Tay B.H."/>
            <person name="Tohari S."/>
            <person name="Kong K.W."/>
            <person name="Ho S."/>
            <person name="Lorente-Galdos B."/>
            <person name="Quilez J."/>
            <person name="Marques-Bonet T."/>
            <person name="Raney B.J."/>
            <person name="Ingham P.W."/>
            <person name="Tay A."/>
            <person name="Hillier L.W."/>
            <person name="Minx P."/>
            <person name="Boehm T."/>
            <person name="Wilson R.K."/>
            <person name="Brenner S."/>
            <person name="Warren W.C."/>
        </authorList>
    </citation>
    <scope>NUCLEOTIDE SEQUENCE</scope>
    <source>
        <tissue evidence="9">Liver</tissue>
    </source>
</reference>
<dbReference type="AlphaFoldDB" id="V9L2S9"/>
<dbReference type="GO" id="GO:0005125">
    <property type="term" value="F:cytokine activity"/>
    <property type="evidence" value="ECO:0007669"/>
    <property type="project" value="InterPro"/>
</dbReference>
<organism evidence="9">
    <name type="scientific">Callorhinchus milii</name>
    <name type="common">Ghost shark</name>
    <dbReference type="NCBI Taxonomy" id="7868"/>
    <lineage>
        <taxon>Eukaryota</taxon>
        <taxon>Metazoa</taxon>
        <taxon>Chordata</taxon>
        <taxon>Craniata</taxon>
        <taxon>Vertebrata</taxon>
        <taxon>Chondrichthyes</taxon>
        <taxon>Holocephali</taxon>
        <taxon>Chimaeriformes</taxon>
        <taxon>Callorhinchidae</taxon>
        <taxon>Callorhinchus</taxon>
    </lineage>
</organism>
<dbReference type="InterPro" id="IPR003978">
    <property type="entry name" value="Thrombopoietin"/>
</dbReference>
<evidence type="ECO:0000256" key="7">
    <source>
        <dbReference type="ARBA" id="ARBA00023057"/>
    </source>
</evidence>
<keyword evidence="5" id="KW-0372">Hormone</keyword>
<dbReference type="InterPro" id="IPR001323">
    <property type="entry name" value="EPO_TPO"/>
</dbReference>
<keyword evidence="8" id="KW-1015">Disulfide bond</keyword>